<organism evidence="1">
    <name type="scientific">marine sediment metagenome</name>
    <dbReference type="NCBI Taxonomy" id="412755"/>
    <lineage>
        <taxon>unclassified sequences</taxon>
        <taxon>metagenomes</taxon>
        <taxon>ecological metagenomes</taxon>
    </lineage>
</organism>
<sequence length="69" mass="7777">KIIRIWQLMKNLKLSLDGLMADLYLKRSLDYCDRSPTGRKSTVRDDIPAMCQGCLSEGKATVMGDLITE</sequence>
<dbReference type="AlphaFoldDB" id="X1L9F9"/>
<comment type="caution">
    <text evidence="1">The sequence shown here is derived from an EMBL/GenBank/DDBJ whole genome shotgun (WGS) entry which is preliminary data.</text>
</comment>
<name>X1L9F9_9ZZZZ</name>
<proteinExistence type="predicted"/>
<evidence type="ECO:0000313" key="1">
    <source>
        <dbReference type="EMBL" id="GAH90798.1"/>
    </source>
</evidence>
<accession>X1L9F9</accession>
<gene>
    <name evidence="1" type="ORF">S06H3_03102</name>
</gene>
<feature type="non-terminal residue" evidence="1">
    <location>
        <position position="1"/>
    </location>
</feature>
<dbReference type="EMBL" id="BARV01000974">
    <property type="protein sequence ID" value="GAH90798.1"/>
    <property type="molecule type" value="Genomic_DNA"/>
</dbReference>
<protein>
    <submittedName>
        <fullName evidence="1">Uncharacterized protein</fullName>
    </submittedName>
</protein>
<reference evidence="1" key="1">
    <citation type="journal article" date="2014" name="Front. Microbiol.">
        <title>High frequency of phylogenetically diverse reductive dehalogenase-homologous genes in deep subseafloor sedimentary metagenomes.</title>
        <authorList>
            <person name="Kawai M."/>
            <person name="Futagami T."/>
            <person name="Toyoda A."/>
            <person name="Takaki Y."/>
            <person name="Nishi S."/>
            <person name="Hori S."/>
            <person name="Arai W."/>
            <person name="Tsubouchi T."/>
            <person name="Morono Y."/>
            <person name="Uchiyama I."/>
            <person name="Ito T."/>
            <person name="Fujiyama A."/>
            <person name="Inagaki F."/>
            <person name="Takami H."/>
        </authorList>
    </citation>
    <scope>NUCLEOTIDE SEQUENCE</scope>
    <source>
        <strain evidence="1">Expedition CK06-06</strain>
    </source>
</reference>